<evidence type="ECO:0000313" key="3">
    <source>
        <dbReference type="EMBL" id="CAB5219180.1"/>
    </source>
</evidence>
<organism evidence="2">
    <name type="scientific">uncultured Caudovirales phage</name>
    <dbReference type="NCBI Taxonomy" id="2100421"/>
    <lineage>
        <taxon>Viruses</taxon>
        <taxon>Duplodnaviria</taxon>
        <taxon>Heunggongvirae</taxon>
        <taxon>Uroviricota</taxon>
        <taxon>Caudoviricetes</taxon>
        <taxon>Peduoviridae</taxon>
        <taxon>Maltschvirus</taxon>
        <taxon>Maltschvirus maltsch</taxon>
    </lineage>
</organism>
<protein>
    <submittedName>
        <fullName evidence="2">Uncharacterized protein</fullName>
    </submittedName>
</protein>
<dbReference type="EMBL" id="LR796220">
    <property type="protein sequence ID" value="CAB4128997.1"/>
    <property type="molecule type" value="Genomic_DNA"/>
</dbReference>
<feature type="region of interest" description="Disordered" evidence="1">
    <location>
        <begin position="40"/>
        <end position="63"/>
    </location>
</feature>
<gene>
    <name evidence="2" type="ORF">UFOVP110_128</name>
    <name evidence="3" type="ORF">UFOVP223_36</name>
</gene>
<accession>A0A6J5L7F7</accession>
<evidence type="ECO:0000256" key="1">
    <source>
        <dbReference type="SAM" id="MobiDB-lite"/>
    </source>
</evidence>
<proteinExistence type="predicted"/>
<feature type="compositionally biased region" description="Acidic residues" evidence="1">
    <location>
        <begin position="45"/>
        <end position="63"/>
    </location>
</feature>
<reference evidence="2" key="1">
    <citation type="submission" date="2020-04" db="EMBL/GenBank/DDBJ databases">
        <authorList>
            <person name="Chiriac C."/>
            <person name="Salcher M."/>
            <person name="Ghai R."/>
            <person name="Kavagutti S V."/>
        </authorList>
    </citation>
    <scope>NUCLEOTIDE SEQUENCE</scope>
</reference>
<sequence length="63" mass="7490">MSKTIWRVYLNYGSGYGWVPVNWAPVFDTEAEAREWISQDHDWDAPVDVEPEEWEEEEEGDDK</sequence>
<name>A0A6J5L7F7_9CAUD</name>
<evidence type="ECO:0000313" key="2">
    <source>
        <dbReference type="EMBL" id="CAB4128997.1"/>
    </source>
</evidence>
<dbReference type="EMBL" id="LR798276">
    <property type="protein sequence ID" value="CAB5219180.1"/>
    <property type="molecule type" value="Genomic_DNA"/>
</dbReference>